<keyword evidence="3" id="KW-1185">Reference proteome</keyword>
<keyword evidence="2" id="KW-0808">Transferase</keyword>
<dbReference type="SUPFAM" id="SSF52151">
    <property type="entry name" value="FabD/lysophospholipase-like"/>
    <property type="match status" value="1"/>
</dbReference>
<dbReference type="GO" id="GO:0006633">
    <property type="term" value="P:fatty acid biosynthetic process"/>
    <property type="evidence" value="ECO:0007669"/>
    <property type="project" value="TreeGrafter"/>
</dbReference>
<keyword evidence="2" id="KW-0012">Acyltransferase</keyword>
<dbReference type="InterPro" id="IPR014043">
    <property type="entry name" value="Acyl_transferase_dom"/>
</dbReference>
<evidence type="ECO:0000313" key="2">
    <source>
        <dbReference type="EMBL" id="KUM73395.1"/>
    </source>
</evidence>
<sequence length="308" mass="32104">MVHLFPGQGDFPVAPLLRAVTAHKSVRAAADEVFAAVDTVAVERGLRPLGPWLLGPEPPRGRDLARAGTGLPHLFMYGACLTAHRALELEHGEPRAVLGVSFGEIPALTAAGVYGLADGARIAHDLAVVQFVCPGGLTLLACGEQAARALTRAAGGGAVVACVNNDAEAVVSGPLSQLAAVEEAAAAAGVRAVRLPLPYAAHHPGLSAQADRFAAAVRRYPRREARRVVHSAVAGRAYRADDDLALRLADCLIRPAHIPQVVRQVAARRPAALYETGTGSSLTRSVRAVLGREAPPAYAPLADEAFPW</sequence>
<accession>A0A124GZU0</accession>
<dbReference type="PANTHER" id="PTHR42681:SF6">
    <property type="entry name" value="BLL0263 PROTEIN"/>
    <property type="match status" value="1"/>
</dbReference>
<dbReference type="InterPro" id="IPR050858">
    <property type="entry name" value="Mal-CoA-ACP_Trans/PKS_FabD"/>
</dbReference>
<dbReference type="STRING" id="146536.AQI70_21740"/>
<organism evidence="2 3">
    <name type="scientific">Streptomyces curacoi</name>
    <dbReference type="NCBI Taxonomy" id="146536"/>
    <lineage>
        <taxon>Bacteria</taxon>
        <taxon>Bacillati</taxon>
        <taxon>Actinomycetota</taxon>
        <taxon>Actinomycetes</taxon>
        <taxon>Kitasatosporales</taxon>
        <taxon>Streptomycetaceae</taxon>
        <taxon>Streptomyces</taxon>
    </lineage>
</organism>
<dbReference type="AlphaFoldDB" id="A0A124GZU0"/>
<dbReference type="Pfam" id="PF00698">
    <property type="entry name" value="Acyl_transf_1"/>
    <property type="match status" value="1"/>
</dbReference>
<dbReference type="Proteomes" id="UP000054024">
    <property type="component" value="Unassembled WGS sequence"/>
</dbReference>
<evidence type="ECO:0000313" key="3">
    <source>
        <dbReference type="Proteomes" id="UP000054024"/>
    </source>
</evidence>
<name>A0A124GZU0_9ACTN</name>
<dbReference type="SMART" id="SM00827">
    <property type="entry name" value="PKS_AT"/>
    <property type="match status" value="1"/>
</dbReference>
<evidence type="ECO:0000259" key="1">
    <source>
        <dbReference type="SMART" id="SM00827"/>
    </source>
</evidence>
<proteinExistence type="predicted"/>
<protein>
    <submittedName>
        <fullName evidence="2">Acyltransferase</fullName>
    </submittedName>
</protein>
<dbReference type="GO" id="GO:0005829">
    <property type="term" value="C:cytosol"/>
    <property type="evidence" value="ECO:0007669"/>
    <property type="project" value="TreeGrafter"/>
</dbReference>
<dbReference type="Gene3D" id="3.40.366.10">
    <property type="entry name" value="Malonyl-Coenzyme A Acyl Carrier Protein, domain 2"/>
    <property type="match status" value="1"/>
</dbReference>
<dbReference type="InterPro" id="IPR001227">
    <property type="entry name" value="Ac_transferase_dom_sf"/>
</dbReference>
<dbReference type="SUPFAM" id="SSF55048">
    <property type="entry name" value="Probable ACP-binding domain of malonyl-CoA ACP transacylase"/>
    <property type="match status" value="1"/>
</dbReference>
<dbReference type="InterPro" id="IPR016036">
    <property type="entry name" value="Malonyl_transacylase_ACP-bd"/>
</dbReference>
<dbReference type="GO" id="GO:0004314">
    <property type="term" value="F:[acyl-carrier-protein] S-malonyltransferase activity"/>
    <property type="evidence" value="ECO:0007669"/>
    <property type="project" value="TreeGrafter"/>
</dbReference>
<dbReference type="RefSeq" id="WP_062152627.1">
    <property type="nucleotide sequence ID" value="NZ_KQ947989.1"/>
</dbReference>
<feature type="domain" description="Malonyl-CoA:ACP transacylase (MAT)" evidence="1">
    <location>
        <begin position="4"/>
        <end position="305"/>
    </location>
</feature>
<reference evidence="2 3" key="1">
    <citation type="submission" date="2015-10" db="EMBL/GenBank/DDBJ databases">
        <title>Draft genome sequence of Streptomyces curacoi DSM 40107, type strain for the species Streptomyces curacoi.</title>
        <authorList>
            <person name="Ruckert C."/>
            <person name="Winkler A."/>
            <person name="Kalinowski J."/>
            <person name="Kampfer P."/>
            <person name="Glaeser S."/>
        </authorList>
    </citation>
    <scope>NUCLEOTIDE SEQUENCE [LARGE SCALE GENOMIC DNA]</scope>
    <source>
        <strain evidence="2 3">DSM 40107</strain>
    </source>
</reference>
<dbReference type="InterPro" id="IPR016035">
    <property type="entry name" value="Acyl_Trfase/lysoPLipase"/>
</dbReference>
<comment type="caution">
    <text evidence="2">The sequence shown here is derived from an EMBL/GenBank/DDBJ whole genome shotgun (WGS) entry which is preliminary data.</text>
</comment>
<dbReference type="PANTHER" id="PTHR42681">
    <property type="entry name" value="MALONYL-COA-ACYL CARRIER PROTEIN TRANSACYLASE, MITOCHONDRIAL"/>
    <property type="match status" value="1"/>
</dbReference>
<gene>
    <name evidence="2" type="ORF">AQI70_21740</name>
</gene>
<dbReference type="EMBL" id="LMWJ01000015">
    <property type="protein sequence ID" value="KUM73395.1"/>
    <property type="molecule type" value="Genomic_DNA"/>
</dbReference>
<dbReference type="OrthoDB" id="4286171at2"/>